<sequence>MNQKQQVFRRVTRKQLHPPALFDLLCPSSRSNTSCFGSNNKDRIQTSSMLSQFIRT</sequence>
<protein>
    <submittedName>
        <fullName evidence="1">Uncharacterized protein</fullName>
    </submittedName>
</protein>
<comment type="caution">
    <text evidence="1">The sequence shown here is derived from an EMBL/GenBank/DDBJ whole genome shotgun (WGS) entry which is preliminary data.</text>
</comment>
<dbReference type="Proteomes" id="UP000003340">
    <property type="component" value="Unassembled WGS sequence"/>
</dbReference>
<evidence type="ECO:0000313" key="2">
    <source>
        <dbReference type="Proteomes" id="UP000003340"/>
    </source>
</evidence>
<proteinExistence type="predicted"/>
<dbReference type="AlphaFoldDB" id="C0EBB1"/>
<keyword evidence="2" id="KW-1185">Reference proteome</keyword>
<dbReference type="EMBL" id="ACEC01000041">
    <property type="protein sequence ID" value="EEG31187.1"/>
    <property type="molecule type" value="Genomic_DNA"/>
</dbReference>
<name>C0EBB1_9FIRM</name>
<gene>
    <name evidence="1" type="ORF">CLOSTMETH_01129</name>
</gene>
<reference evidence="1 2" key="2">
    <citation type="submission" date="2009-02" db="EMBL/GenBank/DDBJ databases">
        <title>Draft genome sequence of Clostridium methylpentosum (DSM 5476).</title>
        <authorList>
            <person name="Sudarsanam P."/>
            <person name="Ley R."/>
            <person name="Guruge J."/>
            <person name="Turnbaugh P.J."/>
            <person name="Mahowald M."/>
            <person name="Liep D."/>
            <person name="Gordon J."/>
        </authorList>
    </citation>
    <scope>NUCLEOTIDE SEQUENCE [LARGE SCALE GENOMIC DNA]</scope>
    <source>
        <strain evidence="1 2">DSM 5476</strain>
    </source>
</reference>
<accession>C0EBB1</accession>
<reference evidence="1 2" key="1">
    <citation type="submission" date="2009-01" db="EMBL/GenBank/DDBJ databases">
        <authorList>
            <person name="Fulton L."/>
            <person name="Clifton S."/>
            <person name="Fulton B."/>
            <person name="Xu J."/>
            <person name="Minx P."/>
            <person name="Pepin K.H."/>
            <person name="Johnson M."/>
            <person name="Bhonagiri V."/>
            <person name="Nash W.E."/>
            <person name="Mardis E.R."/>
            <person name="Wilson R.K."/>
        </authorList>
    </citation>
    <scope>NUCLEOTIDE SEQUENCE [LARGE SCALE GENOMIC DNA]</scope>
    <source>
        <strain evidence="1 2">DSM 5476</strain>
    </source>
</reference>
<organism evidence="1 2">
    <name type="scientific">[Clostridium] methylpentosum DSM 5476</name>
    <dbReference type="NCBI Taxonomy" id="537013"/>
    <lineage>
        <taxon>Bacteria</taxon>
        <taxon>Bacillati</taxon>
        <taxon>Bacillota</taxon>
        <taxon>Clostridia</taxon>
        <taxon>Eubacteriales</taxon>
        <taxon>Oscillospiraceae</taxon>
        <taxon>Oscillospiraceae incertae sedis</taxon>
    </lineage>
</organism>
<evidence type="ECO:0000313" key="1">
    <source>
        <dbReference type="EMBL" id="EEG31187.1"/>
    </source>
</evidence>
<dbReference type="HOGENOM" id="CLU_3006132_0_0_9"/>